<reference evidence="2 3" key="1">
    <citation type="submission" date="2021-03" db="EMBL/GenBank/DDBJ databases">
        <title>Five novel Rahnella species.</title>
        <authorList>
            <person name="Brady C."/>
            <person name="Asselin J."/>
            <person name="Beer S."/>
            <person name="Bruberg M.B."/>
            <person name="Crampton B."/>
            <person name="Venter S."/>
            <person name="Arnold D."/>
            <person name="Denman S."/>
        </authorList>
    </citation>
    <scope>NUCLEOTIDE SEQUENCE [LARGE SCALE GENOMIC DNA]</scope>
    <source>
        <strain evidence="2 3">FRB 231</strain>
    </source>
</reference>
<dbReference type="RefSeq" id="WP_217150301.1">
    <property type="nucleotide sequence ID" value="NZ_JAFMOY010000130.1"/>
</dbReference>
<evidence type="ECO:0000313" key="2">
    <source>
        <dbReference type="EMBL" id="MBU9846841.1"/>
    </source>
</evidence>
<protein>
    <submittedName>
        <fullName evidence="2">Uncharacterized protein</fullName>
    </submittedName>
</protein>
<dbReference type="NCBIfam" id="NF041560">
    <property type="entry name" value="T6SS_Burk_ExIF"/>
    <property type="match status" value="1"/>
</dbReference>
<keyword evidence="1" id="KW-0472">Membrane</keyword>
<comment type="caution">
    <text evidence="2">The sequence shown here is derived from an EMBL/GenBank/DDBJ whole genome shotgun (WGS) entry which is preliminary data.</text>
</comment>
<keyword evidence="1" id="KW-1133">Transmembrane helix</keyword>
<gene>
    <name evidence="2" type="ORF">J1784_17725</name>
</gene>
<keyword evidence="1" id="KW-0812">Transmembrane</keyword>
<keyword evidence="3" id="KW-1185">Reference proteome</keyword>
<sequence>MRGEKPVKLRELQEEVQNKKDMWEGSKNRYRDNAPDATLERIAMREAAYQEATNRLMALPPPPMLPPVHGLYKVTGKLEAFSRLRCQADFDVDFYRTNTLPSASDNQRLAGGLTAIAVGSPALSALAASEDKPLVSTADYIQGQIKGMPFRGWVGMTDLKVGDDVELVAEWQVDHYEVYAIALPQERIISVCPRCDMGSYAYGMLRTKYMFIIIALLVGFTLFTMPFFAGESYWEGLISVVDPRDKSNLIMWGIGLTVYCGIAISLAISAYKAYAHTTCKLAEDIFRVMGWQNVEQIDLNQATGKHERKLKRQGKWYSPKRKDKPLRPTSKWAGSYEYWYYY</sequence>
<dbReference type="Proteomes" id="UP000739284">
    <property type="component" value="Unassembled WGS sequence"/>
</dbReference>
<accession>A0ABS6LIV9</accession>
<proteinExistence type="predicted"/>
<organism evidence="2 3">
    <name type="scientific">Rahnella ecdela</name>
    <dbReference type="NCBI Taxonomy" id="2816250"/>
    <lineage>
        <taxon>Bacteria</taxon>
        <taxon>Pseudomonadati</taxon>
        <taxon>Pseudomonadota</taxon>
        <taxon>Gammaproteobacteria</taxon>
        <taxon>Enterobacterales</taxon>
        <taxon>Yersiniaceae</taxon>
        <taxon>Rahnella</taxon>
    </lineage>
</organism>
<feature type="transmembrane region" description="Helical" evidence="1">
    <location>
        <begin position="209"/>
        <end position="229"/>
    </location>
</feature>
<evidence type="ECO:0000313" key="3">
    <source>
        <dbReference type="Proteomes" id="UP000739284"/>
    </source>
</evidence>
<feature type="transmembrane region" description="Helical" evidence="1">
    <location>
        <begin position="249"/>
        <end position="271"/>
    </location>
</feature>
<dbReference type="InterPro" id="IPR048130">
    <property type="entry name" value="T6SS_ExIF-like"/>
</dbReference>
<dbReference type="EMBL" id="JAFMOY010000130">
    <property type="protein sequence ID" value="MBU9846841.1"/>
    <property type="molecule type" value="Genomic_DNA"/>
</dbReference>
<evidence type="ECO:0000256" key="1">
    <source>
        <dbReference type="SAM" id="Phobius"/>
    </source>
</evidence>
<name>A0ABS6LIV9_9GAMM</name>